<keyword evidence="3" id="KW-1185">Reference proteome</keyword>
<dbReference type="InterPro" id="IPR012349">
    <property type="entry name" value="Split_barrel_FMN-bd"/>
</dbReference>
<accession>A0A286DY12</accession>
<dbReference type="SUPFAM" id="SSF50475">
    <property type="entry name" value="FMN-binding split barrel"/>
    <property type="match status" value="1"/>
</dbReference>
<sequence length="199" mass="22765">MRERCHRHDAGAMTQEPRAHTDGIDPPGGTRVPESRSRSRPTDFPLDAFLALPLTARIATAGPTVRPVWFLWEEEAFWILTGPWSLLPRHVVTEPEVALVVDECDLATGRVRQVIARGHGELLPFDVPRGRRKLSRYLGPDESRWDPRFVQYLHGDHEHRGTRWLRIRPERLTAKDLSYRVELGDRGDSSVLRPRSSAD</sequence>
<evidence type="ECO:0000313" key="2">
    <source>
        <dbReference type="EMBL" id="SOD63520.1"/>
    </source>
</evidence>
<name>A0A286DY12_9ACTN</name>
<evidence type="ECO:0000256" key="1">
    <source>
        <dbReference type="SAM" id="MobiDB-lite"/>
    </source>
</evidence>
<dbReference type="Proteomes" id="UP000219072">
    <property type="component" value="Unassembled WGS sequence"/>
</dbReference>
<dbReference type="AlphaFoldDB" id="A0A286DY12"/>
<dbReference type="Gene3D" id="2.30.110.10">
    <property type="entry name" value="Electron Transport, Fmn-binding Protein, Chain A"/>
    <property type="match status" value="1"/>
</dbReference>
<gene>
    <name evidence="2" type="ORF">SAMN06297387_11167</name>
</gene>
<dbReference type="EMBL" id="OCNE01000011">
    <property type="protein sequence ID" value="SOD63520.1"/>
    <property type="molecule type" value="Genomic_DNA"/>
</dbReference>
<feature type="region of interest" description="Disordered" evidence="1">
    <location>
        <begin position="1"/>
        <end position="41"/>
    </location>
</feature>
<evidence type="ECO:0000313" key="3">
    <source>
        <dbReference type="Proteomes" id="UP000219072"/>
    </source>
</evidence>
<organism evidence="2 3">
    <name type="scientific">Streptomyces zhaozhouensis</name>
    <dbReference type="NCBI Taxonomy" id="1300267"/>
    <lineage>
        <taxon>Bacteria</taxon>
        <taxon>Bacillati</taxon>
        <taxon>Actinomycetota</taxon>
        <taxon>Actinomycetes</taxon>
        <taxon>Kitasatosporales</taxon>
        <taxon>Streptomycetaceae</taxon>
        <taxon>Streptomyces</taxon>
    </lineage>
</organism>
<reference evidence="2 3" key="1">
    <citation type="submission" date="2017-09" db="EMBL/GenBank/DDBJ databases">
        <authorList>
            <person name="Ehlers B."/>
            <person name="Leendertz F.H."/>
        </authorList>
    </citation>
    <scope>NUCLEOTIDE SEQUENCE [LARGE SCALE GENOMIC DNA]</scope>
    <source>
        <strain evidence="2 3">CGMCC 4.7095</strain>
    </source>
</reference>
<feature type="compositionally biased region" description="Basic and acidic residues" evidence="1">
    <location>
        <begin position="1"/>
        <end position="10"/>
    </location>
</feature>
<evidence type="ECO:0008006" key="4">
    <source>
        <dbReference type="Google" id="ProtNLM"/>
    </source>
</evidence>
<proteinExistence type="predicted"/>
<protein>
    <recommendedName>
        <fullName evidence="4">Pyridoxamine 5'-phosphate oxidase</fullName>
    </recommendedName>
</protein>